<dbReference type="EMBL" id="FWZX01000037">
    <property type="protein sequence ID" value="SMF77773.1"/>
    <property type="molecule type" value="Genomic_DNA"/>
</dbReference>
<proteinExistence type="predicted"/>
<evidence type="ECO:0000313" key="3">
    <source>
        <dbReference type="Proteomes" id="UP000192917"/>
    </source>
</evidence>
<sequence>MVGAMLSRLLLVLALTVLPLAAAPAQEAVEFGKGEATVVTRDGEHHPFHVELATTAPQMARGLMFRKELAPDAGMLFVLPSAQMTAFWMKNTLIPLDMLFIAEDGRVVRIAERTTPMSTESISSRRPVIAVLELPGGTAERLGIGTGAKVESKALP</sequence>
<accession>A0A1Y6CMH8</accession>
<dbReference type="STRING" id="560819.SAMN05428998_13742"/>
<evidence type="ECO:0000313" key="2">
    <source>
        <dbReference type="EMBL" id="SMF77773.1"/>
    </source>
</evidence>
<dbReference type="PANTHER" id="PTHR37953">
    <property type="entry name" value="UPF0127 PROTEIN MJ1496"/>
    <property type="match status" value="1"/>
</dbReference>
<dbReference type="AlphaFoldDB" id="A0A1Y6CMH8"/>
<dbReference type="PANTHER" id="PTHR37953:SF1">
    <property type="entry name" value="UPF0127 PROTEIN MJ1496"/>
    <property type="match status" value="1"/>
</dbReference>
<name>A0A1Y6CMH8_9PROT</name>
<feature type="chain" id="PRO_5012215752" description="DUF192 domain-containing protein" evidence="1">
    <location>
        <begin position="22"/>
        <end position="156"/>
    </location>
</feature>
<dbReference type="InterPro" id="IPR003795">
    <property type="entry name" value="DUF192"/>
</dbReference>
<organism evidence="2 3">
    <name type="scientific">Tistlia consotensis USBA 355</name>
    <dbReference type="NCBI Taxonomy" id="560819"/>
    <lineage>
        <taxon>Bacteria</taxon>
        <taxon>Pseudomonadati</taxon>
        <taxon>Pseudomonadota</taxon>
        <taxon>Alphaproteobacteria</taxon>
        <taxon>Rhodospirillales</taxon>
        <taxon>Rhodovibrionaceae</taxon>
        <taxon>Tistlia</taxon>
    </lineage>
</organism>
<dbReference type="InterPro" id="IPR038695">
    <property type="entry name" value="Saro_0823-like_sf"/>
</dbReference>
<keyword evidence="1" id="KW-0732">Signal</keyword>
<dbReference type="Pfam" id="PF02643">
    <property type="entry name" value="DUF192"/>
    <property type="match status" value="1"/>
</dbReference>
<protein>
    <recommendedName>
        <fullName evidence="4">DUF192 domain-containing protein</fullName>
    </recommendedName>
</protein>
<evidence type="ECO:0000256" key="1">
    <source>
        <dbReference type="SAM" id="SignalP"/>
    </source>
</evidence>
<evidence type="ECO:0008006" key="4">
    <source>
        <dbReference type="Google" id="ProtNLM"/>
    </source>
</evidence>
<dbReference type="Proteomes" id="UP000192917">
    <property type="component" value="Unassembled WGS sequence"/>
</dbReference>
<keyword evidence="3" id="KW-1185">Reference proteome</keyword>
<reference evidence="2 3" key="1">
    <citation type="submission" date="2017-04" db="EMBL/GenBank/DDBJ databases">
        <authorList>
            <person name="Afonso C.L."/>
            <person name="Miller P.J."/>
            <person name="Scott M.A."/>
            <person name="Spackman E."/>
            <person name="Goraichik I."/>
            <person name="Dimitrov K.M."/>
            <person name="Suarez D.L."/>
            <person name="Swayne D.E."/>
        </authorList>
    </citation>
    <scope>NUCLEOTIDE SEQUENCE [LARGE SCALE GENOMIC DNA]</scope>
    <source>
        <strain evidence="2 3">USBA 355</strain>
    </source>
</reference>
<feature type="signal peptide" evidence="1">
    <location>
        <begin position="1"/>
        <end position="21"/>
    </location>
</feature>
<gene>
    <name evidence="2" type="ORF">SAMN05428998_13742</name>
</gene>
<dbReference type="Gene3D" id="2.60.120.1140">
    <property type="entry name" value="Protein of unknown function DUF192"/>
    <property type="match status" value="1"/>
</dbReference>